<dbReference type="Pfam" id="PF13393">
    <property type="entry name" value="tRNA-synt_His"/>
    <property type="match status" value="1"/>
</dbReference>
<dbReference type="RefSeq" id="WP_115366724.1">
    <property type="nucleotide sequence ID" value="NZ_QBKA01000002.1"/>
</dbReference>
<evidence type="ECO:0000313" key="4">
    <source>
        <dbReference type="Proteomes" id="UP000253727"/>
    </source>
</evidence>
<dbReference type="GO" id="GO:0004821">
    <property type="term" value="F:histidine-tRNA ligase activity"/>
    <property type="evidence" value="ECO:0007669"/>
    <property type="project" value="TreeGrafter"/>
</dbReference>
<dbReference type="GO" id="GO:0006427">
    <property type="term" value="P:histidyl-tRNA aminoacylation"/>
    <property type="evidence" value="ECO:0007669"/>
    <property type="project" value="TreeGrafter"/>
</dbReference>
<reference evidence="3 4" key="1">
    <citation type="submission" date="2018-04" db="EMBL/GenBank/DDBJ databases">
        <title>Altererythrobacter sp. HME9302 genome sequencing and assembly.</title>
        <authorList>
            <person name="Kang H."/>
            <person name="Kim H."/>
            <person name="Joh K."/>
        </authorList>
    </citation>
    <scope>NUCLEOTIDE SEQUENCE [LARGE SCALE GENOMIC DNA]</scope>
    <source>
        <strain evidence="3 4">HME9302</strain>
    </source>
</reference>
<dbReference type="PIRSF" id="PIRSF001549">
    <property type="entry name" value="His-tRNA_synth"/>
    <property type="match status" value="1"/>
</dbReference>
<gene>
    <name evidence="3" type="ORF">HME9302_01804</name>
</gene>
<keyword evidence="3" id="KW-0808">Transferase</keyword>
<comment type="caution">
    <text evidence="3">The sequence shown here is derived from an EMBL/GenBank/DDBJ whole genome shotgun (WGS) entry which is preliminary data.</text>
</comment>
<feature type="domain" description="Class II Histidinyl-tRNA synthetase (HisRS)-like catalytic core" evidence="2">
    <location>
        <begin position="12"/>
        <end position="307"/>
    </location>
</feature>
<dbReference type="InterPro" id="IPR041715">
    <property type="entry name" value="HisRS-like_core"/>
</dbReference>
<keyword evidence="3" id="KW-0328">Glycosyltransferase</keyword>
<dbReference type="OrthoDB" id="9769617at2"/>
<dbReference type="GO" id="GO:0005737">
    <property type="term" value="C:cytoplasm"/>
    <property type="evidence" value="ECO:0007669"/>
    <property type="project" value="InterPro"/>
</dbReference>
<dbReference type="Gene3D" id="3.30.930.10">
    <property type="entry name" value="Bira Bifunctional Protein, Domain 2"/>
    <property type="match status" value="1"/>
</dbReference>
<organism evidence="3 4">
    <name type="scientific">Alteripontixanthobacter maritimus</name>
    <dbReference type="NCBI Taxonomy" id="2161824"/>
    <lineage>
        <taxon>Bacteria</taxon>
        <taxon>Pseudomonadati</taxon>
        <taxon>Pseudomonadota</taxon>
        <taxon>Alphaproteobacteria</taxon>
        <taxon>Sphingomonadales</taxon>
        <taxon>Erythrobacteraceae</taxon>
        <taxon>Alteripontixanthobacter</taxon>
    </lineage>
</organism>
<keyword evidence="4" id="KW-1185">Reference proteome</keyword>
<dbReference type="PANTHER" id="PTHR43707">
    <property type="entry name" value="HISTIDYL-TRNA SYNTHETASE"/>
    <property type="match status" value="1"/>
</dbReference>
<dbReference type="PANTHER" id="PTHR43707:SF1">
    <property type="entry name" value="HISTIDINE--TRNA LIGASE, MITOCHONDRIAL-RELATED"/>
    <property type="match status" value="1"/>
</dbReference>
<dbReference type="EMBL" id="QBKA01000002">
    <property type="protein sequence ID" value="RDC60592.1"/>
    <property type="molecule type" value="Genomic_DNA"/>
</dbReference>
<evidence type="ECO:0000259" key="2">
    <source>
        <dbReference type="Pfam" id="PF13393"/>
    </source>
</evidence>
<feature type="binding site" evidence="1">
    <location>
        <position position="127"/>
    </location>
    <ligand>
        <name>L-histidine</name>
        <dbReference type="ChEBI" id="CHEBI:57595"/>
    </ligand>
</feature>
<proteinExistence type="predicted"/>
<feature type="binding site" evidence="1">
    <location>
        <begin position="83"/>
        <end position="85"/>
    </location>
    <ligand>
        <name>L-histidine</name>
        <dbReference type="ChEBI" id="CHEBI:57595"/>
    </ligand>
</feature>
<sequence length="369" mass="38490">MKTQPDDLLPIGLRDRLPAAAANASAVEQAALGVMHSHGYDRVRPPLMEFETSLAGRMDGVSTRRMVRFTDPASLRTIALRSDMTPQVGRIAATAMAEAPRPLRVCYAGDVARLAADQLSPERQSLQIGAELVGSDGAAAAGEIVAVAIAALEAGGAQGISVDFTLPDLVDILSAKALPLEAGQVDAVRRELDTKDAGGLRDAGGADYLPLLYSSGPFEEAIDKLAAIDAGGALASRIEGLRQIAARVEGHARVTLDPTERHGFEYQTWFGFTLYAEGVRGALGRGGTYRIGGTDEAASGVSLYVDGLIDSLPEAVNGKVLFLPLSHDAMRAEALRGEGWRTVAAVSDQDDATSLGASHVLQGGAPVAL</sequence>
<dbReference type="InterPro" id="IPR045864">
    <property type="entry name" value="aa-tRNA-synth_II/BPL/LPL"/>
</dbReference>
<dbReference type="SUPFAM" id="SSF55681">
    <property type="entry name" value="Class II aaRS and biotin synthetases"/>
    <property type="match status" value="1"/>
</dbReference>
<accession>A0A369Q805</accession>
<feature type="binding site" evidence="1">
    <location>
        <position position="131"/>
    </location>
    <ligand>
        <name>L-histidine</name>
        <dbReference type="ChEBI" id="CHEBI:57595"/>
    </ligand>
</feature>
<dbReference type="AlphaFoldDB" id="A0A369Q805"/>
<feature type="binding site" evidence="1">
    <location>
        <position position="113"/>
    </location>
    <ligand>
        <name>L-histidine</name>
        <dbReference type="ChEBI" id="CHEBI:57595"/>
    </ligand>
</feature>
<evidence type="ECO:0000313" key="3">
    <source>
        <dbReference type="EMBL" id="RDC60592.1"/>
    </source>
</evidence>
<name>A0A369Q805_9SPHN</name>
<evidence type="ECO:0000256" key="1">
    <source>
        <dbReference type="PIRSR" id="PIRSR001549-1"/>
    </source>
</evidence>
<dbReference type="InterPro" id="IPR004516">
    <property type="entry name" value="HisRS/HisZ"/>
</dbReference>
<dbReference type="Proteomes" id="UP000253727">
    <property type="component" value="Unassembled WGS sequence"/>
</dbReference>
<protein>
    <submittedName>
        <fullName evidence="3">ATP phosphoribosyltransferase regulatory subunit</fullName>
    </submittedName>
</protein>
<dbReference type="GO" id="GO:0016757">
    <property type="term" value="F:glycosyltransferase activity"/>
    <property type="evidence" value="ECO:0007669"/>
    <property type="project" value="UniProtKB-KW"/>
</dbReference>